<comment type="similarity">
    <text evidence="2">Belongs to the DODA-type extradiol aromatic ring-opening dioxygenase family.</text>
</comment>
<keyword evidence="5" id="KW-0560">Oxidoreductase</keyword>
<evidence type="ECO:0000256" key="4">
    <source>
        <dbReference type="ARBA" id="ARBA00022833"/>
    </source>
</evidence>
<dbReference type="RefSeq" id="WP_114487682.1">
    <property type="nucleotide sequence ID" value="NZ_CBCSHM010000038.1"/>
</dbReference>
<organism evidence="7 8">
    <name type="scientific">Vreelandella rituensis</name>
    <dbReference type="NCBI Taxonomy" id="2282306"/>
    <lineage>
        <taxon>Bacteria</taxon>
        <taxon>Pseudomonadati</taxon>
        <taxon>Pseudomonadota</taxon>
        <taxon>Gammaproteobacteria</taxon>
        <taxon>Oceanospirillales</taxon>
        <taxon>Halomonadaceae</taxon>
        <taxon>Vreelandella</taxon>
    </lineage>
</organism>
<dbReference type="EMBL" id="QPIJ01000040">
    <property type="protein sequence ID" value="RCV88295.1"/>
    <property type="molecule type" value="Genomic_DNA"/>
</dbReference>
<dbReference type="PANTHER" id="PTHR30096:SF0">
    <property type="entry name" value="4,5-DOPA DIOXYGENASE EXTRADIOL-LIKE PROTEIN"/>
    <property type="match status" value="1"/>
</dbReference>
<dbReference type="Proteomes" id="UP000253204">
    <property type="component" value="Unassembled WGS sequence"/>
</dbReference>
<name>A0A368TU72_9GAMM</name>
<dbReference type="PANTHER" id="PTHR30096">
    <property type="entry name" value="4,5-DOPA DIOXYGENASE EXTRADIOL-LIKE PROTEIN"/>
    <property type="match status" value="1"/>
</dbReference>
<dbReference type="GO" id="GO:0016702">
    <property type="term" value="F:oxidoreductase activity, acting on single donors with incorporation of molecular oxygen, incorporation of two atoms of oxygen"/>
    <property type="evidence" value="ECO:0007669"/>
    <property type="project" value="UniProtKB-ARBA"/>
</dbReference>
<dbReference type="Gene3D" id="3.40.830.10">
    <property type="entry name" value="LigB-like"/>
    <property type="match status" value="1"/>
</dbReference>
<dbReference type="PIRSF" id="PIRSF006157">
    <property type="entry name" value="Doxgns_DODA"/>
    <property type="match status" value="1"/>
</dbReference>
<accession>A0A368TU72</accession>
<evidence type="ECO:0000313" key="8">
    <source>
        <dbReference type="Proteomes" id="UP000253204"/>
    </source>
</evidence>
<evidence type="ECO:0000259" key="6">
    <source>
        <dbReference type="Pfam" id="PF02900"/>
    </source>
</evidence>
<keyword evidence="4" id="KW-0862">Zinc</keyword>
<comment type="cofactor">
    <cofactor evidence="1">
        <name>Zn(2+)</name>
        <dbReference type="ChEBI" id="CHEBI:29105"/>
    </cofactor>
</comment>
<keyword evidence="3" id="KW-0479">Metal-binding</keyword>
<dbReference type="Pfam" id="PF02900">
    <property type="entry name" value="LigB"/>
    <property type="match status" value="1"/>
</dbReference>
<dbReference type="GO" id="GO:0008270">
    <property type="term" value="F:zinc ion binding"/>
    <property type="evidence" value="ECO:0007669"/>
    <property type="project" value="InterPro"/>
</dbReference>
<sequence length="280" mass="30270">MSFATSSHATPSSAATIQPVLFIPHGAGPCFFMEWNPQDTWRGMADFLENVAGTLAARPRAILMVSAHWQTPGFSVTAGEAPELIYDYYGFPAPTYALTYPAPGAPALSERVAGLLSQAGLSSRLDAERGFDHGMFIPLKLMFPKADIPVVQLSLRNDLDPTAHLAAGEALAPLRDEGVLIVGSGMSFHNMRGYGDAHFTAPSEAFDEWLTHAVESAPEQRRASLSQWPQAPYAHQCHPPGDEEHLIPLMVAAGAAGQDHGRKIYSEQVLKTQLSAYRFG</sequence>
<dbReference type="SUPFAM" id="SSF53213">
    <property type="entry name" value="LigB-like"/>
    <property type="match status" value="1"/>
</dbReference>
<evidence type="ECO:0000256" key="5">
    <source>
        <dbReference type="ARBA" id="ARBA00023002"/>
    </source>
</evidence>
<gene>
    <name evidence="7" type="ORF">DU506_14815</name>
</gene>
<reference evidence="7 8" key="1">
    <citation type="submission" date="2018-07" db="EMBL/GenBank/DDBJ databases">
        <title>Halomonas rutogse sp. nov., isolated from Lake TangqianCo on Tibetan Plateau.</title>
        <authorList>
            <person name="Lu H."/>
            <person name="Xing P."/>
            <person name="Wu Q."/>
        </authorList>
    </citation>
    <scope>NUCLEOTIDE SEQUENCE [LARGE SCALE GENOMIC DNA]</scope>
    <source>
        <strain evidence="7 8">TQ8S</strain>
    </source>
</reference>
<dbReference type="CDD" id="cd07363">
    <property type="entry name" value="45_DOPA_Dioxygenase"/>
    <property type="match status" value="1"/>
</dbReference>
<comment type="caution">
    <text evidence="7">The sequence shown here is derived from an EMBL/GenBank/DDBJ whole genome shotgun (WGS) entry which is preliminary data.</text>
</comment>
<proteinExistence type="inferred from homology"/>
<feature type="domain" description="Extradiol ring-cleavage dioxygenase class III enzyme subunit B" evidence="6">
    <location>
        <begin position="21"/>
        <end position="267"/>
    </location>
</feature>
<keyword evidence="8" id="KW-1185">Reference proteome</keyword>
<dbReference type="AlphaFoldDB" id="A0A368TU72"/>
<evidence type="ECO:0000256" key="2">
    <source>
        <dbReference type="ARBA" id="ARBA00007581"/>
    </source>
</evidence>
<protein>
    <submittedName>
        <fullName evidence="7">Dioxygenase</fullName>
    </submittedName>
</protein>
<dbReference type="InterPro" id="IPR014436">
    <property type="entry name" value="Extradiol_dOase_DODA"/>
</dbReference>
<evidence type="ECO:0000256" key="3">
    <source>
        <dbReference type="ARBA" id="ARBA00022723"/>
    </source>
</evidence>
<evidence type="ECO:0000256" key="1">
    <source>
        <dbReference type="ARBA" id="ARBA00001947"/>
    </source>
</evidence>
<evidence type="ECO:0000313" key="7">
    <source>
        <dbReference type="EMBL" id="RCV88295.1"/>
    </source>
</evidence>
<dbReference type="InterPro" id="IPR004183">
    <property type="entry name" value="Xdiol_dOase_suB"/>
</dbReference>
<keyword evidence="7" id="KW-0223">Dioxygenase</keyword>
<dbReference type="GO" id="GO:0008198">
    <property type="term" value="F:ferrous iron binding"/>
    <property type="evidence" value="ECO:0007669"/>
    <property type="project" value="InterPro"/>
</dbReference>
<dbReference type="OrthoDB" id="9790889at2"/>